<protein>
    <recommendedName>
        <fullName evidence="5">Large ribosomal subunit protein bL25</fullName>
    </recommendedName>
    <alternativeName>
        <fullName evidence="5">General stress protein CTC</fullName>
    </alternativeName>
</protein>
<evidence type="ECO:0000256" key="1">
    <source>
        <dbReference type="ARBA" id="ARBA00022730"/>
    </source>
</evidence>
<dbReference type="InterPro" id="IPR037121">
    <property type="entry name" value="Ribosomal_bL25_C"/>
</dbReference>
<keyword evidence="2 5" id="KW-0694">RNA-binding</keyword>
<dbReference type="InterPro" id="IPR001021">
    <property type="entry name" value="Ribosomal_bL25_long"/>
</dbReference>
<dbReference type="GO" id="GO:0005840">
    <property type="term" value="C:ribosome"/>
    <property type="evidence" value="ECO:0007669"/>
    <property type="project" value="UniProtKB-KW"/>
</dbReference>
<accession>A0ABY8MI11</accession>
<dbReference type="NCBIfam" id="TIGR00731">
    <property type="entry name" value="bL25_bact_ctc"/>
    <property type="match status" value="1"/>
</dbReference>
<feature type="domain" description="Large ribosomal subunit protein bL25 L25" evidence="6">
    <location>
        <begin position="8"/>
        <end position="94"/>
    </location>
</feature>
<dbReference type="InterPro" id="IPR020930">
    <property type="entry name" value="Ribosomal_uL5_bac-type"/>
</dbReference>
<evidence type="ECO:0000256" key="3">
    <source>
        <dbReference type="ARBA" id="ARBA00022980"/>
    </source>
</evidence>
<dbReference type="EMBL" id="CP123443">
    <property type="protein sequence ID" value="WGK69607.1"/>
    <property type="molecule type" value="Genomic_DNA"/>
</dbReference>
<dbReference type="InterPro" id="IPR020057">
    <property type="entry name" value="Ribosomal_bL25_b-dom"/>
</dbReference>
<keyword evidence="1 5" id="KW-0699">rRNA-binding</keyword>
<comment type="function">
    <text evidence="5">This is one of the proteins that binds to the 5S RNA in the ribosome where it forms part of the central protuberance.</text>
</comment>
<dbReference type="Gene3D" id="2.40.240.10">
    <property type="entry name" value="Ribosomal Protein L25, Chain P"/>
    <property type="match status" value="1"/>
</dbReference>
<feature type="domain" description="Large ribosomal subunit protein bL25 beta" evidence="7">
    <location>
        <begin position="104"/>
        <end position="185"/>
    </location>
</feature>
<proteinExistence type="inferred from homology"/>
<dbReference type="InterPro" id="IPR020056">
    <property type="entry name" value="Rbsml_bL25/Gln-tRNA_synth_N"/>
</dbReference>
<keyword evidence="3 5" id="KW-0689">Ribosomal protein</keyword>
<dbReference type="Pfam" id="PF14693">
    <property type="entry name" value="Ribosomal_TL5_C"/>
    <property type="match status" value="1"/>
</dbReference>
<comment type="subunit">
    <text evidence="5">Part of the 50S ribosomal subunit; part of the 5S rRNA/L5/L18/L25 subcomplex. Contacts the 5S rRNA. Binds to the 5S rRNA independently of L5 and L18.</text>
</comment>
<evidence type="ECO:0000256" key="4">
    <source>
        <dbReference type="ARBA" id="ARBA00023274"/>
    </source>
</evidence>
<dbReference type="RefSeq" id="WP_326927793.1">
    <property type="nucleotide sequence ID" value="NZ_CP123443.1"/>
</dbReference>
<evidence type="ECO:0000259" key="7">
    <source>
        <dbReference type="Pfam" id="PF14693"/>
    </source>
</evidence>
<evidence type="ECO:0000256" key="5">
    <source>
        <dbReference type="HAMAP-Rule" id="MF_01334"/>
    </source>
</evidence>
<gene>
    <name evidence="5" type="primary">rplY</name>
    <name evidence="5" type="synonym">ctc</name>
    <name evidence="8" type="ORF">P0082_01740</name>
</gene>
<evidence type="ECO:0000313" key="8">
    <source>
        <dbReference type="EMBL" id="WGK69607.1"/>
    </source>
</evidence>
<evidence type="ECO:0000256" key="2">
    <source>
        <dbReference type="ARBA" id="ARBA00022884"/>
    </source>
</evidence>
<reference evidence="8 9" key="1">
    <citation type="submission" date="2023-04" db="EMBL/GenBank/DDBJ databases">
        <title>Spirochaete genome identified in red abalone sample constitutes a novel genus.</title>
        <authorList>
            <person name="Sharma S.P."/>
            <person name="Purcell C.M."/>
            <person name="Hyde J.R."/>
            <person name="Severin A.J."/>
        </authorList>
    </citation>
    <scope>NUCLEOTIDE SEQUENCE [LARGE SCALE GENOMIC DNA]</scope>
    <source>
        <strain evidence="8 9">SP-2023</strain>
    </source>
</reference>
<dbReference type="InterPro" id="IPR011035">
    <property type="entry name" value="Ribosomal_bL25/Gln-tRNA_synth"/>
</dbReference>
<comment type="similarity">
    <text evidence="5">Belongs to the bacterial ribosomal protein bL25 family. CTC subfamily.</text>
</comment>
<dbReference type="HAMAP" id="MF_01334">
    <property type="entry name" value="Ribosomal_bL25_CTC"/>
    <property type="match status" value="1"/>
</dbReference>
<keyword evidence="4 5" id="KW-0687">Ribonucleoprotein</keyword>
<name>A0ABY8MI11_9SPIO</name>
<dbReference type="Gene3D" id="2.170.120.20">
    <property type="entry name" value="Ribosomal protein L25, beta domain"/>
    <property type="match status" value="1"/>
</dbReference>
<dbReference type="CDD" id="cd00495">
    <property type="entry name" value="Ribosomal_L25_TL5_CTC"/>
    <property type="match status" value="1"/>
</dbReference>
<dbReference type="PANTHER" id="PTHR33284:SF1">
    <property type="entry name" value="RIBOSOMAL PROTEIN L25_GLN-TRNA SYNTHETASE, ANTI-CODON-BINDING DOMAIN-CONTAINING PROTEIN"/>
    <property type="match status" value="1"/>
</dbReference>
<dbReference type="InterPro" id="IPR029751">
    <property type="entry name" value="Ribosomal_L25_dom"/>
</dbReference>
<evidence type="ECO:0000259" key="6">
    <source>
        <dbReference type="Pfam" id="PF01386"/>
    </source>
</evidence>
<evidence type="ECO:0000313" key="9">
    <source>
        <dbReference type="Proteomes" id="UP001228690"/>
    </source>
</evidence>
<dbReference type="Proteomes" id="UP001228690">
    <property type="component" value="Chromosome"/>
</dbReference>
<dbReference type="PANTHER" id="PTHR33284">
    <property type="entry name" value="RIBOSOMAL PROTEIN L25/GLN-TRNA SYNTHETASE, ANTI-CODON-BINDING DOMAIN-CONTAINING PROTEIN"/>
    <property type="match status" value="1"/>
</dbReference>
<dbReference type="Pfam" id="PF01386">
    <property type="entry name" value="Ribosomal_L25p"/>
    <property type="match status" value="1"/>
</dbReference>
<sequence length="201" mass="22070">MSTKTKELEVESRTEFGSSASRRLRRQGLIPSVVYGGKDIVHVSVNARRFHAEFHGNITENTIINLLIGGKGRNVLVKDFQADILTQEVHHIDFLEVVEGHLLKTHVPLILDGSPVGVREGGMLEHQCESVEVECLPKDLPAEFRMDIGHLKLGEFMALSELKHDPAVRILGSMEQIVAHISVPRGLASAEADGEAAGKED</sequence>
<dbReference type="SUPFAM" id="SSF50715">
    <property type="entry name" value="Ribosomal protein L25-like"/>
    <property type="match status" value="1"/>
</dbReference>
<organism evidence="8 9">
    <name type="scientific">Candidatus Haliotispira prima</name>
    <dbReference type="NCBI Taxonomy" id="3034016"/>
    <lineage>
        <taxon>Bacteria</taxon>
        <taxon>Pseudomonadati</taxon>
        <taxon>Spirochaetota</taxon>
        <taxon>Spirochaetia</taxon>
        <taxon>Spirochaetales</taxon>
        <taxon>Spirochaetaceae</taxon>
        <taxon>Candidatus Haliotispira</taxon>
    </lineage>
</organism>
<keyword evidence="9" id="KW-1185">Reference proteome</keyword>